<dbReference type="GO" id="GO:0003723">
    <property type="term" value="F:RNA binding"/>
    <property type="evidence" value="ECO:0007669"/>
    <property type="project" value="InterPro"/>
</dbReference>
<accession>A0A9E2W788</accession>
<dbReference type="InterPro" id="IPR014944">
    <property type="entry name" value="Toxin_SymE-like"/>
</dbReference>
<evidence type="ECO:0000313" key="3">
    <source>
        <dbReference type="Proteomes" id="UP000812270"/>
    </source>
</evidence>
<feature type="domain" description="Toxin SymE-like" evidence="1">
    <location>
        <begin position="23"/>
        <end position="73"/>
    </location>
</feature>
<dbReference type="Proteomes" id="UP000812270">
    <property type="component" value="Unassembled WGS sequence"/>
</dbReference>
<evidence type="ECO:0000259" key="1">
    <source>
        <dbReference type="Pfam" id="PF08845"/>
    </source>
</evidence>
<protein>
    <submittedName>
        <fullName evidence="2">Type I toxin-antitoxin system SymE family toxin</fullName>
    </submittedName>
</protein>
<dbReference type="Pfam" id="PF08845">
    <property type="entry name" value="SymE_toxin"/>
    <property type="match status" value="1"/>
</dbReference>
<sequence>MTNAAKKKSPKPKAIDKPVRYFTLTSYLQPSSYRRYTEVPMLRLMGKWLEHAGFPPEKRISITIEKGKLTMQPVNDN</sequence>
<keyword evidence="3" id="KW-1185">Reference proteome</keyword>
<reference evidence="2" key="1">
    <citation type="submission" date="2021-06" db="EMBL/GenBank/DDBJ databases">
        <authorList>
            <person name="Huq M.A."/>
        </authorList>
    </citation>
    <scope>NUCLEOTIDE SEQUENCE</scope>
    <source>
        <strain evidence="2">MAH-26</strain>
    </source>
</reference>
<gene>
    <name evidence="2" type="ORF">KTO63_01565</name>
</gene>
<dbReference type="RefSeq" id="WP_217789361.1">
    <property type="nucleotide sequence ID" value="NZ_JAHSPG010000001.1"/>
</dbReference>
<dbReference type="AlphaFoldDB" id="A0A9E2W788"/>
<dbReference type="EMBL" id="JAHSPG010000001">
    <property type="protein sequence ID" value="MBV4355817.1"/>
    <property type="molecule type" value="Genomic_DNA"/>
</dbReference>
<dbReference type="GO" id="GO:0005737">
    <property type="term" value="C:cytoplasm"/>
    <property type="evidence" value="ECO:0007669"/>
    <property type="project" value="InterPro"/>
</dbReference>
<dbReference type="GO" id="GO:0016788">
    <property type="term" value="F:hydrolase activity, acting on ester bonds"/>
    <property type="evidence" value="ECO:0007669"/>
    <property type="project" value="InterPro"/>
</dbReference>
<proteinExistence type="predicted"/>
<name>A0A9E2W788_9BACT</name>
<comment type="caution">
    <text evidence="2">The sequence shown here is derived from an EMBL/GenBank/DDBJ whole genome shotgun (WGS) entry which is preliminary data.</text>
</comment>
<evidence type="ECO:0000313" key="2">
    <source>
        <dbReference type="EMBL" id="MBV4355817.1"/>
    </source>
</evidence>
<organism evidence="2 3">
    <name type="scientific">Pinibacter aurantiacus</name>
    <dbReference type="NCBI Taxonomy" id="2851599"/>
    <lineage>
        <taxon>Bacteria</taxon>
        <taxon>Pseudomonadati</taxon>
        <taxon>Bacteroidota</taxon>
        <taxon>Chitinophagia</taxon>
        <taxon>Chitinophagales</taxon>
        <taxon>Chitinophagaceae</taxon>
        <taxon>Pinibacter</taxon>
    </lineage>
</organism>
<dbReference type="GO" id="GO:0016070">
    <property type="term" value="P:RNA metabolic process"/>
    <property type="evidence" value="ECO:0007669"/>
    <property type="project" value="InterPro"/>
</dbReference>